<name>A0A2S2CXN7_9PROT</name>
<dbReference type="SUPFAM" id="SSF53850">
    <property type="entry name" value="Periplasmic binding protein-like II"/>
    <property type="match status" value="1"/>
</dbReference>
<dbReference type="PANTHER" id="PTHR30006:SF24">
    <property type="entry name" value="SLL0237 PROTEIN"/>
    <property type="match status" value="1"/>
</dbReference>
<dbReference type="Gene3D" id="3.40.190.10">
    <property type="entry name" value="Periplasmic binding protein-like II"/>
    <property type="match status" value="2"/>
</dbReference>
<proteinExistence type="predicted"/>
<gene>
    <name evidence="3" type="ORF">DEW08_23550</name>
</gene>
<organism evidence="3 4">
    <name type="scientific">Azospirillum thermophilum</name>
    <dbReference type="NCBI Taxonomy" id="2202148"/>
    <lineage>
        <taxon>Bacteria</taxon>
        <taxon>Pseudomonadati</taxon>
        <taxon>Pseudomonadota</taxon>
        <taxon>Alphaproteobacteria</taxon>
        <taxon>Rhodospirillales</taxon>
        <taxon>Azospirillaceae</taxon>
        <taxon>Azospirillum</taxon>
    </lineage>
</organism>
<dbReference type="InterPro" id="IPR006059">
    <property type="entry name" value="SBP"/>
</dbReference>
<dbReference type="InterPro" id="IPR026045">
    <property type="entry name" value="Ferric-bd"/>
</dbReference>
<keyword evidence="4" id="KW-1185">Reference proteome</keyword>
<keyword evidence="3" id="KW-0614">Plasmid</keyword>
<dbReference type="KEGG" id="azz:DEW08_23550"/>
<feature type="binding site" evidence="2">
    <location>
        <position position="204"/>
    </location>
    <ligand>
        <name>Fe cation</name>
        <dbReference type="ChEBI" id="CHEBI:24875"/>
    </ligand>
</feature>
<dbReference type="EMBL" id="CP029356">
    <property type="protein sequence ID" value="AWK89284.1"/>
    <property type="molecule type" value="Genomic_DNA"/>
</dbReference>
<reference evidence="4" key="1">
    <citation type="submission" date="2018-05" db="EMBL/GenBank/DDBJ databases">
        <title>Azospirillum thermophila sp. nov., a novel isolated from hot spring.</title>
        <authorList>
            <person name="Zhao Z."/>
        </authorList>
    </citation>
    <scope>NUCLEOTIDE SEQUENCE [LARGE SCALE GENOMIC DNA]</scope>
    <source>
        <strain evidence="4">CFH 70021</strain>
        <plasmid evidence="4">unnamed1</plasmid>
    </source>
</reference>
<keyword evidence="2" id="KW-0479">Metal-binding</keyword>
<dbReference type="CDD" id="cd13547">
    <property type="entry name" value="PBP2_Fbp_like_2"/>
    <property type="match status" value="1"/>
</dbReference>
<keyword evidence="1" id="KW-0732">Signal</keyword>
<dbReference type="PIRSF" id="PIRSF002825">
    <property type="entry name" value="CfbpA"/>
    <property type="match status" value="1"/>
</dbReference>
<accession>A0A2S2CXN7</accession>
<dbReference type="Proteomes" id="UP000245629">
    <property type="component" value="Plasmid unnamed1"/>
</dbReference>
<evidence type="ECO:0000256" key="1">
    <source>
        <dbReference type="ARBA" id="ARBA00022729"/>
    </source>
</evidence>
<protein>
    <submittedName>
        <fullName evidence="3">ABC transporter substrate-binding protein</fullName>
    </submittedName>
</protein>
<dbReference type="Pfam" id="PF01547">
    <property type="entry name" value="SBP_bac_1"/>
    <property type="match status" value="1"/>
</dbReference>
<sequence>MAQQAAPSGTLTVYTSQPSDQMAEVIKLFNASYPDVKVELFRSGTTEVMNKLQAEFAAGGAKADVVLIADAVAASQLKKDGRLQPYAEAKVGSIPKSLVDPDMSWFGTKLITTGIVYNTTLVKAPPKSWKDLLAPEAARSTIMPSPLYSGAAAIHIGTLVQQPGFGWPYVETLAKNGAVAGKGNGSVIEAVARGEKAYGIIIDYMTYNAKAKGSPVDFVVPAEGVSVISQPVAILKGTRNPEAAKAFVDWQLGEASQRQAVAQGYYPVIPSVEAPKGYPPVSSMTLMSADPAAMMAADEAMKQKFAELFGG</sequence>
<evidence type="ECO:0000313" key="3">
    <source>
        <dbReference type="EMBL" id="AWK89284.1"/>
    </source>
</evidence>
<dbReference type="AlphaFoldDB" id="A0A2S2CXN7"/>
<evidence type="ECO:0000256" key="2">
    <source>
        <dbReference type="PIRSR" id="PIRSR002825-1"/>
    </source>
</evidence>
<dbReference type="GO" id="GO:0046872">
    <property type="term" value="F:metal ion binding"/>
    <property type="evidence" value="ECO:0007669"/>
    <property type="project" value="UniProtKB-KW"/>
</dbReference>
<dbReference type="OrthoDB" id="9766989at2"/>
<evidence type="ECO:0000313" key="4">
    <source>
        <dbReference type="Proteomes" id="UP000245629"/>
    </source>
</evidence>
<keyword evidence="2" id="KW-0408">Iron</keyword>
<dbReference type="PANTHER" id="PTHR30006">
    <property type="entry name" value="THIAMINE-BINDING PERIPLASMIC PROTEIN-RELATED"/>
    <property type="match status" value="1"/>
</dbReference>
<geneLocation type="plasmid" evidence="3 4">
    <name>unnamed1</name>
</geneLocation>